<dbReference type="InterPro" id="IPR041685">
    <property type="entry name" value="AAA_GajA/Old/RecF-like"/>
</dbReference>
<sequence>MKVSRIMCRNFRGVREGTVLFDGNSLLVGGNSVGKSTICDALDLVLGPERLARRPIIEEHDFHCGRYLLEDGSTPEIRIEVILTDLSEEATRRFRSHLRVWSPTSRQLLDLVVPGALSPASDIPAGIDHGAQSDAQRPDVGEWCLPVVFLGRFDPEEDDFVGATYFAYPETVPDDFSDFADDLGKGLRPFKRDDKRLCGFLYLRANRTGSRALSFQRGSLLDTIVRLEAQGAEASLWERALRDVAEVVVTDSTSGFSKIRTEVRELIGQFVTLTDHGSAVDVHVSDLTREHLRDVLKLFVSPQPGTYAVPFNRLSTGSLNLLVFALLTYIAKLKGDQSVIFAMEEPEIALPPHAQRRLVRFALEQMDQVIVTSHSPYVIEMFEPDHVVAVSRDDAGDLSGSPIALPPDYKIKKYKGKQREFAEAVLARAVCVVEGATEAVAFRVAADVLEQDKSAGYQHPDLVGLTFFDAGNDVSVPLYAPVFSAMGKPVFGIHDTPTKPLSPDQQAKTSQFTLYQQISYAGVEALLVAEIPVQVQRRFCLNVATRSDYPSECGTLASDANDDDVRQLTLSLLKKRKGALDGYASLLIGECGTRAELPHSFVDFLVKINQALEGSSGEDTTEESDGQAHGS</sequence>
<dbReference type="Pfam" id="PF13175">
    <property type="entry name" value="AAA_15"/>
    <property type="match status" value="2"/>
</dbReference>
<dbReference type="RefSeq" id="WP_091424803.1">
    <property type="nucleotide sequence ID" value="NZ_FMCQ01000007.1"/>
</dbReference>
<dbReference type="InterPro" id="IPR051396">
    <property type="entry name" value="Bact_Antivir_Def_Nuclease"/>
</dbReference>
<keyword evidence="3" id="KW-0540">Nuclease</keyword>
<comment type="caution">
    <text evidence="3">The sequence shown here is derived from an EMBL/GenBank/DDBJ whole genome shotgun (WGS) entry which is preliminary data.</text>
</comment>
<feature type="domain" description="OLD protein-like TOPRIM" evidence="2">
    <location>
        <begin position="426"/>
        <end position="495"/>
    </location>
</feature>
<accession>A0ABY0KQQ0</accession>
<protein>
    <submittedName>
        <fullName evidence="3">ATP-dependent endonuclease of the OLD family</fullName>
    </submittedName>
</protein>
<dbReference type="SUPFAM" id="SSF52540">
    <property type="entry name" value="P-loop containing nucleoside triphosphate hydrolases"/>
    <property type="match status" value="1"/>
</dbReference>
<name>A0ABY0KQQ0_9ACTN</name>
<keyword evidence="4" id="KW-1185">Reference proteome</keyword>
<dbReference type="EMBL" id="FMCQ01000007">
    <property type="protein sequence ID" value="SCF01111.1"/>
    <property type="molecule type" value="Genomic_DNA"/>
</dbReference>
<dbReference type="InterPro" id="IPR027417">
    <property type="entry name" value="P-loop_NTPase"/>
</dbReference>
<dbReference type="Proteomes" id="UP000199405">
    <property type="component" value="Unassembled WGS sequence"/>
</dbReference>
<keyword evidence="3" id="KW-0378">Hydrolase</keyword>
<evidence type="ECO:0000313" key="4">
    <source>
        <dbReference type="Proteomes" id="UP000199405"/>
    </source>
</evidence>
<dbReference type="GO" id="GO:0004519">
    <property type="term" value="F:endonuclease activity"/>
    <property type="evidence" value="ECO:0007669"/>
    <property type="project" value="UniProtKB-KW"/>
</dbReference>
<gene>
    <name evidence="3" type="ORF">GA0070562_5099</name>
</gene>
<evidence type="ECO:0000259" key="2">
    <source>
        <dbReference type="Pfam" id="PF20469"/>
    </source>
</evidence>
<evidence type="ECO:0000259" key="1">
    <source>
        <dbReference type="Pfam" id="PF13175"/>
    </source>
</evidence>
<organism evidence="3 4">
    <name type="scientific">Micromonospora tulbaghiae</name>
    <dbReference type="NCBI Taxonomy" id="479978"/>
    <lineage>
        <taxon>Bacteria</taxon>
        <taxon>Bacillati</taxon>
        <taxon>Actinomycetota</taxon>
        <taxon>Actinomycetes</taxon>
        <taxon>Micromonosporales</taxon>
        <taxon>Micromonosporaceae</taxon>
        <taxon>Micromonospora</taxon>
    </lineage>
</organism>
<dbReference type="Gene3D" id="3.40.50.300">
    <property type="entry name" value="P-loop containing nucleotide triphosphate hydrolases"/>
    <property type="match status" value="2"/>
</dbReference>
<feature type="domain" description="Endonuclease GajA/Old nuclease/RecF-like AAA" evidence="1">
    <location>
        <begin position="305"/>
        <end position="379"/>
    </location>
</feature>
<feature type="domain" description="Endonuclease GajA/Old nuclease/RecF-like AAA" evidence="1">
    <location>
        <begin position="1"/>
        <end position="49"/>
    </location>
</feature>
<reference evidence="3 4" key="1">
    <citation type="submission" date="2016-06" db="EMBL/GenBank/DDBJ databases">
        <authorList>
            <person name="Varghese N."/>
            <person name="Submissions Spin"/>
        </authorList>
    </citation>
    <scope>NUCLEOTIDE SEQUENCE [LARGE SCALE GENOMIC DNA]</scope>
    <source>
        <strain evidence="3 4">DSM 45142</strain>
    </source>
</reference>
<keyword evidence="3" id="KW-0255">Endonuclease</keyword>
<dbReference type="GeneID" id="93471820"/>
<dbReference type="Pfam" id="PF20469">
    <property type="entry name" value="OLD-like_TOPRIM"/>
    <property type="match status" value="1"/>
</dbReference>
<evidence type="ECO:0000313" key="3">
    <source>
        <dbReference type="EMBL" id="SCF01111.1"/>
    </source>
</evidence>
<proteinExistence type="predicted"/>
<dbReference type="InterPro" id="IPR034139">
    <property type="entry name" value="TOPRIM_OLD"/>
</dbReference>
<dbReference type="PANTHER" id="PTHR43581">
    <property type="entry name" value="ATP/GTP PHOSPHATASE"/>
    <property type="match status" value="1"/>
</dbReference>
<dbReference type="PANTHER" id="PTHR43581:SF4">
    <property type="entry name" value="ATP_GTP PHOSPHATASE"/>
    <property type="match status" value="1"/>
</dbReference>